<accession>A0A914A8G0</accession>
<dbReference type="GeneID" id="119731155"/>
<dbReference type="EnsemblMetazoa" id="XM_038204202.1">
    <property type="protein sequence ID" value="XP_038060130.1"/>
    <property type="gene ID" value="LOC119731155"/>
</dbReference>
<proteinExistence type="predicted"/>
<evidence type="ECO:0000256" key="3">
    <source>
        <dbReference type="PROSITE-ProRule" id="PRU01161"/>
    </source>
</evidence>
<dbReference type="PANTHER" id="PTHR46394">
    <property type="entry name" value="ANNEXIN"/>
    <property type="match status" value="1"/>
</dbReference>
<dbReference type="Pfam" id="PF13202">
    <property type="entry name" value="EF-hand_5"/>
    <property type="match status" value="2"/>
</dbReference>
<feature type="active site" description="Proton acceptor" evidence="3">
    <location>
        <position position="219"/>
    </location>
</feature>
<evidence type="ECO:0000256" key="2">
    <source>
        <dbReference type="ARBA" id="ARBA00023098"/>
    </source>
</evidence>
<dbReference type="SUPFAM" id="SSF52151">
    <property type="entry name" value="FabD/lysophospholipase-like"/>
    <property type="match status" value="1"/>
</dbReference>
<dbReference type="PROSITE" id="PS50222">
    <property type="entry name" value="EF_HAND_2"/>
    <property type="match status" value="2"/>
</dbReference>
<evidence type="ECO:0000256" key="1">
    <source>
        <dbReference type="ARBA" id="ARBA00022837"/>
    </source>
</evidence>
<dbReference type="CDD" id="cd00051">
    <property type="entry name" value="EFh"/>
    <property type="match status" value="1"/>
</dbReference>
<dbReference type="SUPFAM" id="SSF47473">
    <property type="entry name" value="EF-hand"/>
    <property type="match status" value="1"/>
</dbReference>
<dbReference type="InterPro" id="IPR018247">
    <property type="entry name" value="EF_Hand_1_Ca_BS"/>
</dbReference>
<dbReference type="GO" id="GO:0016787">
    <property type="term" value="F:hydrolase activity"/>
    <property type="evidence" value="ECO:0007669"/>
    <property type="project" value="UniProtKB-UniRule"/>
</dbReference>
<dbReference type="GO" id="GO:0005509">
    <property type="term" value="F:calcium ion binding"/>
    <property type="evidence" value="ECO:0007669"/>
    <property type="project" value="InterPro"/>
</dbReference>
<keyword evidence="7" id="KW-1185">Reference proteome</keyword>
<protein>
    <submittedName>
        <fullName evidence="6">Uncharacterized protein</fullName>
    </submittedName>
</protein>
<dbReference type="GO" id="GO:0016042">
    <property type="term" value="P:lipid catabolic process"/>
    <property type="evidence" value="ECO:0007669"/>
    <property type="project" value="UniProtKB-UniRule"/>
</dbReference>
<dbReference type="InterPro" id="IPR002048">
    <property type="entry name" value="EF_hand_dom"/>
</dbReference>
<feature type="short sequence motif" description="GXSXG" evidence="3">
    <location>
        <begin position="75"/>
        <end position="79"/>
    </location>
</feature>
<sequence>MQTPAKRIMATASVLPRIERKPILTPEEKREFEGYEFPFENLALQGGGSKGMAYIGTIRVLEEVGIAKNLKRFSGASIGAMMTSFLALGYDSYEIEEMCAFDASTLFMDARFGMIGQGINLYRKMGANPANKLMMYFQDRIQNKFGNPELTFKQFYEQTGRELCLTTVSLNRLRAEYLHVKTTPDMPIWLAIRASETVPGVMMPIKYKVMSKEEDIFVDGGILHNYPIDCFDGWYLSMDKEDSFLHRFHDVFSAEDRFDGFNEKSIGAVLYSEHEVEAFKVVLDERACKHKKAGCSITVPDTERSRKRAQSKEEKAKLHDSSKQALTKFVALLRSYDKDDSGTISKQEFKESLEGAADRFTEDDARLLFGSDSHNPDAIFDILDSNGNGEIEFCELLAFAEKRGVDMMEELRGFERLADFDHLTGLFGALLNALILNANRLSFKTSDIDRTIGVNTGYLGSTDFDMEPADRDYIAQCGKMGVVYFLRDYIKKHNLQKKAHDVTTDK</sequence>
<dbReference type="OMA" id="DERACKH"/>
<organism evidence="6 7">
    <name type="scientific">Patiria miniata</name>
    <name type="common">Bat star</name>
    <name type="synonym">Asterina miniata</name>
    <dbReference type="NCBI Taxonomy" id="46514"/>
    <lineage>
        <taxon>Eukaryota</taxon>
        <taxon>Metazoa</taxon>
        <taxon>Echinodermata</taxon>
        <taxon>Eleutherozoa</taxon>
        <taxon>Asterozoa</taxon>
        <taxon>Asteroidea</taxon>
        <taxon>Valvatacea</taxon>
        <taxon>Valvatida</taxon>
        <taxon>Asterinidae</taxon>
        <taxon>Patiria</taxon>
    </lineage>
</organism>
<evidence type="ECO:0000313" key="7">
    <source>
        <dbReference type="Proteomes" id="UP000887568"/>
    </source>
</evidence>
<dbReference type="InterPro" id="IPR002641">
    <property type="entry name" value="PNPLA_dom"/>
</dbReference>
<dbReference type="InterPro" id="IPR016035">
    <property type="entry name" value="Acyl_Trfase/lysoPLipase"/>
</dbReference>
<keyword evidence="3" id="KW-0378">Hydrolase</keyword>
<dbReference type="Gene3D" id="3.40.1090.10">
    <property type="entry name" value="Cytosolic phospholipase A2 catalytic domain"/>
    <property type="match status" value="2"/>
</dbReference>
<feature type="domain" description="PNPLA" evidence="5">
    <location>
        <begin position="42"/>
        <end position="232"/>
    </location>
</feature>
<dbReference type="Proteomes" id="UP000887568">
    <property type="component" value="Unplaced"/>
</dbReference>
<reference evidence="6" key="1">
    <citation type="submission" date="2022-11" db="UniProtKB">
        <authorList>
            <consortium name="EnsemblMetazoa"/>
        </authorList>
    </citation>
    <scope>IDENTIFICATION</scope>
</reference>
<feature type="domain" description="EF-hand" evidence="4">
    <location>
        <begin position="324"/>
        <end position="359"/>
    </location>
</feature>
<dbReference type="Gene3D" id="1.10.238.10">
    <property type="entry name" value="EF-hand"/>
    <property type="match status" value="1"/>
</dbReference>
<dbReference type="PROSITE" id="PS00018">
    <property type="entry name" value="EF_HAND_1"/>
    <property type="match status" value="2"/>
</dbReference>
<feature type="short sequence motif" description="DGA/G" evidence="3">
    <location>
        <begin position="219"/>
        <end position="221"/>
    </location>
</feature>
<dbReference type="InterPro" id="IPR052580">
    <property type="entry name" value="Lipid_Hydrolase"/>
</dbReference>
<dbReference type="AlphaFoldDB" id="A0A914A8G0"/>
<evidence type="ECO:0000313" key="6">
    <source>
        <dbReference type="EnsemblMetazoa" id="XP_038060130.1"/>
    </source>
</evidence>
<feature type="short sequence motif" description="GXGXXG" evidence="3">
    <location>
        <begin position="46"/>
        <end position="51"/>
    </location>
</feature>
<keyword evidence="3" id="KW-0442">Lipid degradation</keyword>
<dbReference type="InterPro" id="IPR011992">
    <property type="entry name" value="EF-hand-dom_pair"/>
</dbReference>
<evidence type="ECO:0000259" key="4">
    <source>
        <dbReference type="PROSITE" id="PS50222"/>
    </source>
</evidence>
<dbReference type="Pfam" id="PF01734">
    <property type="entry name" value="Patatin"/>
    <property type="match status" value="1"/>
</dbReference>
<keyword evidence="1" id="KW-0106">Calcium</keyword>
<dbReference type="PANTHER" id="PTHR46394:SF1">
    <property type="entry name" value="PNPLA DOMAIN-CONTAINING PROTEIN"/>
    <property type="match status" value="1"/>
</dbReference>
<feature type="domain" description="EF-hand" evidence="4">
    <location>
        <begin position="371"/>
        <end position="406"/>
    </location>
</feature>
<keyword evidence="2 3" id="KW-0443">Lipid metabolism</keyword>
<dbReference type="SMART" id="SM00054">
    <property type="entry name" value="EFh"/>
    <property type="match status" value="2"/>
</dbReference>
<dbReference type="RefSeq" id="XP_038060130.1">
    <property type="nucleotide sequence ID" value="XM_038204202.1"/>
</dbReference>
<dbReference type="OrthoDB" id="412240at2759"/>
<name>A0A914A8G0_PATMI</name>
<dbReference type="CDD" id="cd07207">
    <property type="entry name" value="Pat_ExoU_VipD_like"/>
    <property type="match status" value="1"/>
</dbReference>
<dbReference type="PROSITE" id="PS51635">
    <property type="entry name" value="PNPLA"/>
    <property type="match status" value="1"/>
</dbReference>
<feature type="active site" description="Nucleophile" evidence="3">
    <location>
        <position position="77"/>
    </location>
</feature>
<evidence type="ECO:0000259" key="5">
    <source>
        <dbReference type="PROSITE" id="PS51635"/>
    </source>
</evidence>